<feature type="compositionally biased region" description="Gly residues" evidence="1">
    <location>
        <begin position="1053"/>
        <end position="1065"/>
    </location>
</feature>
<gene>
    <name evidence="4" type="ORF">DFP94_103332</name>
</gene>
<dbReference type="Gene3D" id="2.120.10.30">
    <property type="entry name" value="TolB, C-terminal domain"/>
    <property type="match status" value="2"/>
</dbReference>
<dbReference type="PROSITE" id="PS51272">
    <property type="entry name" value="SLH"/>
    <property type="match status" value="2"/>
</dbReference>
<dbReference type="Gene3D" id="2.60.40.10">
    <property type="entry name" value="Immunoglobulins"/>
    <property type="match status" value="1"/>
</dbReference>
<evidence type="ECO:0000256" key="2">
    <source>
        <dbReference type="SAM" id="SignalP"/>
    </source>
</evidence>
<dbReference type="SUPFAM" id="SSF63825">
    <property type="entry name" value="YWTD domain"/>
    <property type="match status" value="1"/>
</dbReference>
<dbReference type="SUPFAM" id="SSF110296">
    <property type="entry name" value="Oligoxyloglucan reducing end-specific cellobiohydrolase"/>
    <property type="match status" value="1"/>
</dbReference>
<dbReference type="EMBL" id="QPJW01000003">
    <property type="protein sequence ID" value="RCX20601.1"/>
    <property type="molecule type" value="Genomic_DNA"/>
</dbReference>
<dbReference type="Proteomes" id="UP000253090">
    <property type="component" value="Unassembled WGS sequence"/>
</dbReference>
<feature type="region of interest" description="Disordered" evidence="1">
    <location>
        <begin position="1043"/>
        <end position="1106"/>
    </location>
</feature>
<name>A0A369BGR3_9BACL</name>
<evidence type="ECO:0000256" key="1">
    <source>
        <dbReference type="SAM" id="MobiDB-lite"/>
    </source>
</evidence>
<accession>A0A369BGR3</accession>
<keyword evidence="2" id="KW-0732">Signal</keyword>
<reference evidence="4 5" key="1">
    <citation type="submission" date="2018-07" db="EMBL/GenBank/DDBJ databases">
        <title>Genomic Encyclopedia of Type Strains, Phase III (KMG-III): the genomes of soil and plant-associated and newly described type strains.</title>
        <authorList>
            <person name="Whitman W."/>
        </authorList>
    </citation>
    <scope>NUCLEOTIDE SEQUENCE [LARGE SCALE GENOMIC DNA]</scope>
    <source>
        <strain evidence="4 5">CECT 8333</strain>
    </source>
</reference>
<feature type="signal peptide" evidence="2">
    <location>
        <begin position="1"/>
        <end position="24"/>
    </location>
</feature>
<dbReference type="InterPro" id="IPR001119">
    <property type="entry name" value="SLH_dom"/>
</dbReference>
<dbReference type="InterPro" id="IPR025142">
    <property type="entry name" value="DUF4073"/>
</dbReference>
<dbReference type="SUPFAM" id="SSF63829">
    <property type="entry name" value="Calcium-dependent phosphotriesterase"/>
    <property type="match status" value="1"/>
</dbReference>
<dbReference type="Pfam" id="PF13285">
    <property type="entry name" value="DUF4073"/>
    <property type="match status" value="2"/>
</dbReference>
<evidence type="ECO:0000259" key="3">
    <source>
        <dbReference type="PROSITE" id="PS51272"/>
    </source>
</evidence>
<feature type="chain" id="PRO_5016861517" evidence="2">
    <location>
        <begin position="25"/>
        <end position="1480"/>
    </location>
</feature>
<feature type="domain" description="SLH" evidence="3">
    <location>
        <begin position="1432"/>
        <end position="1480"/>
    </location>
</feature>
<dbReference type="InterPro" id="IPR051465">
    <property type="entry name" value="Cell_Envelope_Struct_Comp"/>
</dbReference>
<evidence type="ECO:0000313" key="4">
    <source>
        <dbReference type="EMBL" id="RCX20601.1"/>
    </source>
</evidence>
<dbReference type="InterPro" id="IPR011042">
    <property type="entry name" value="6-blade_b-propeller_TolB-like"/>
</dbReference>
<feature type="compositionally biased region" description="Polar residues" evidence="1">
    <location>
        <begin position="1088"/>
        <end position="1104"/>
    </location>
</feature>
<dbReference type="Pfam" id="PF00395">
    <property type="entry name" value="SLH"/>
    <property type="match status" value="3"/>
</dbReference>
<proteinExistence type="predicted"/>
<dbReference type="PANTHER" id="PTHR43308:SF5">
    <property type="entry name" value="S-LAYER PROTEIN _ PEPTIDOGLYCAN ENDO-BETA-N-ACETYLGLUCOSAMINIDASE"/>
    <property type="match status" value="1"/>
</dbReference>
<dbReference type="PANTHER" id="PTHR43308">
    <property type="entry name" value="OUTER MEMBRANE PROTEIN ALPHA-RELATED"/>
    <property type="match status" value="1"/>
</dbReference>
<feature type="domain" description="SLH" evidence="3">
    <location>
        <begin position="1358"/>
        <end position="1421"/>
    </location>
</feature>
<dbReference type="InterPro" id="IPR013783">
    <property type="entry name" value="Ig-like_fold"/>
</dbReference>
<comment type="caution">
    <text evidence="4">The sequence shown here is derived from an EMBL/GenBank/DDBJ whole genome shotgun (WGS) entry which is preliminary data.</text>
</comment>
<evidence type="ECO:0000313" key="5">
    <source>
        <dbReference type="Proteomes" id="UP000253090"/>
    </source>
</evidence>
<sequence length="1480" mass="162172">MQRLKSRFFKKLMVLILVIQPFLASIGAVEQVSAGGALYPDKINYPSTVSGVAYHDGYIYTSIYNNQTSTITKQRASDPNDRSDIVTFSNNVKPLSIDFDSQGNLYFIVNSLPHIYKISKPALEAGPIAISGFNDIPSKSEIVFTGDQTYMTGMTIDENDNFYYSNSNRPSNNPNGLFKIAAGSWQATPLASNFATYFEDLSVSPQGNLYMVGANNKLYKMDLKADMPEVTEVIGTHFNSYLNEESIPDSGSETLIDLYGIQFLPDSGEVYLSFDIYRYTMDPFMPGIPISSETQFYLKKFTFEDEAAPPAPQEPAEFQNSVQLENPRGLAYYNNEVYVAQFLTDGGTKARISKISKSGAVTPLVVFDYSANVKSVALNSSGDLYFTLEANAKDNNIYKIPADRLPLSGPIGSGQVAAKAEVFYTPTNEPSWVMGLAFDSEDNLYFSTFTTKGIYKIAKGENTATEVLTNFSSAISSLAFHPNGDLYFVDGVRRVYKLDHAKLSNLPVLTSNIEQFSKFNNLQVAGIAFLREGDKAYVAHGFWANAKLEKLDFAQDPPVVADPLEKVNDAKTAESVEEMLAALSNPELGLSLPAGFESWNNDLKESVAETFIYMVSENEKYDNVGQLQFLLDFAVQPFFTLNDRELHVINSNLTSFFAKFTQFKTVFSGYEGMTELSPIGEAYLTMSEVDKEIFAYRTKFYFTRDETPISQSRESLTATFSEYRPINKVTKKTDMYNALVRLRLLQTESEAYNAEQIGSSNPEEMMDIFQLNLDKVDGPGFSFQRYQELAQWMLDKRPVGGYTDYAAIQETFDLFFAPRAPSVTADDDNNRLVGADATMEYSRDGGIQWLDYDSIIAPTFAGDVTVQIRVKAAGNMQAGAVTTVTFTANPVQPAPSAPSVSVNEATYMINGADSTMEYSLDGGILWISYNPDEAPVFRGNYTVQIRVKASGEVPAGLVTVLYFRETQVEPIPGAPSVTANDEANLLVGADGTMEYSTDNGSLWNGYDPGNPPVFAGNVTVQIRVKAEGDIPAGELTTVTFTQNITVNPPSGGSDSGSGNNSGSGSVGASPTAPTSNKEEIVVDVDGANGTNLAKTPITRTTEANGTVKDHVSMSENIAKETAQKAKQLGIDTARIVIPDTNDKVSEIVVEVPKSALKQLNDGNLNLEIATDNGIISIPAKSIADFNDDLYFRIIPIKSETGRKQVEERAKQEELIQEIVDNGEVRILGRPMEIETNMQSREVSIVLPLKDSLPADSAERQKVLDNLGVFIEHSDGTKELLQGKLVTLKDGSESIEFTITKFSTFTLVYMDGWKAAHVSHHTAYIKGFGTEFRPGAFVTRAQMAAMLARNAADQEPSADQSPYEDVGAAHWAYHEILKTKALGMMTGTKTDSFDPDGSVTRAQMATIAYRWIQQECTKDVSAFEGCSTLSGQSSAGYKDVSSAHWAAEAISFMSSTGLMVGYEDNTFRPDGKLTRAEAVGA</sequence>
<dbReference type="RefSeq" id="WP_181873108.1">
    <property type="nucleotide sequence ID" value="NZ_QPJW01000003.1"/>
</dbReference>
<organism evidence="4 5">
    <name type="scientific">Fontibacillus phaseoli</name>
    <dbReference type="NCBI Taxonomy" id="1416533"/>
    <lineage>
        <taxon>Bacteria</taxon>
        <taxon>Bacillati</taxon>
        <taxon>Bacillota</taxon>
        <taxon>Bacilli</taxon>
        <taxon>Bacillales</taxon>
        <taxon>Paenibacillaceae</taxon>
        <taxon>Fontibacillus</taxon>
    </lineage>
</organism>
<protein>
    <submittedName>
        <fullName evidence="4">S-layer family protein</fullName>
    </submittedName>
</protein>
<keyword evidence="5" id="KW-1185">Reference proteome</keyword>